<dbReference type="EMBL" id="FRBK01000008">
    <property type="protein sequence ID" value="SHM05703.1"/>
    <property type="molecule type" value="Genomic_DNA"/>
</dbReference>
<dbReference type="PANTHER" id="PTHR30055">
    <property type="entry name" value="HTH-TYPE TRANSCRIPTIONAL REGULATOR RUTR"/>
    <property type="match status" value="1"/>
</dbReference>
<dbReference type="InterPro" id="IPR041674">
    <property type="entry name" value="TetR_C_22"/>
</dbReference>
<feature type="compositionally biased region" description="Pro residues" evidence="5">
    <location>
        <begin position="1"/>
        <end position="23"/>
    </location>
</feature>
<dbReference type="PANTHER" id="PTHR30055:SF151">
    <property type="entry name" value="TRANSCRIPTIONAL REGULATORY PROTEIN"/>
    <property type="match status" value="1"/>
</dbReference>
<accession>A0A9X8MW85</accession>
<gene>
    <name evidence="7" type="ORF">SAMN05216268_10896</name>
</gene>
<evidence type="ECO:0000313" key="8">
    <source>
        <dbReference type="Proteomes" id="UP000184388"/>
    </source>
</evidence>
<protein>
    <submittedName>
        <fullName evidence="7">Transcriptional regulator, TetR family</fullName>
    </submittedName>
</protein>
<organism evidence="7 8">
    <name type="scientific">Streptomyces yunnanensis</name>
    <dbReference type="NCBI Taxonomy" id="156453"/>
    <lineage>
        <taxon>Bacteria</taxon>
        <taxon>Bacillati</taxon>
        <taxon>Actinomycetota</taxon>
        <taxon>Actinomycetes</taxon>
        <taxon>Kitasatosporales</taxon>
        <taxon>Streptomycetaceae</taxon>
        <taxon>Streptomyces</taxon>
    </lineage>
</organism>
<feature type="DNA-binding region" description="H-T-H motif" evidence="4">
    <location>
        <begin position="71"/>
        <end position="90"/>
    </location>
</feature>
<reference evidence="8" key="1">
    <citation type="submission" date="2016-11" db="EMBL/GenBank/DDBJ databases">
        <authorList>
            <person name="Jaros S."/>
            <person name="Januszkiewicz K."/>
            <person name="Wedrychowicz H."/>
        </authorList>
    </citation>
    <scope>NUCLEOTIDE SEQUENCE [LARGE SCALE GENOMIC DNA]</scope>
    <source>
        <strain evidence="8">CGMCC 4.3555</strain>
    </source>
</reference>
<sequence>MQPSTPPPVPPSTPAPQPAPATRPTPAALPDLPAPALLRRAPVQRRSAQRLARILDACAELLDETGYEDLSTRAVAGRAGVPIGSVYRFFPNKRAMAEALARRNLDAYADRISARLTAPQQPPGWRAAMDVVIDEYLAMKRTVSGFALVEFTVPAPRESRQANYEVADRLLRLLAGRLGLDPADARLRTVFLVGVETADALLQLAFRIDPAGDPAIVTEAKELLRAYLARYLDGPDGGPGEGAAGAAGPGSGAG</sequence>
<evidence type="ECO:0000256" key="2">
    <source>
        <dbReference type="ARBA" id="ARBA00023125"/>
    </source>
</evidence>
<feature type="domain" description="HTH tetR-type" evidence="6">
    <location>
        <begin position="48"/>
        <end position="108"/>
    </location>
</feature>
<dbReference type="InterPro" id="IPR001647">
    <property type="entry name" value="HTH_TetR"/>
</dbReference>
<dbReference type="GO" id="GO:0003700">
    <property type="term" value="F:DNA-binding transcription factor activity"/>
    <property type="evidence" value="ECO:0007669"/>
    <property type="project" value="TreeGrafter"/>
</dbReference>
<evidence type="ECO:0000259" key="6">
    <source>
        <dbReference type="PROSITE" id="PS50977"/>
    </source>
</evidence>
<dbReference type="InterPro" id="IPR009057">
    <property type="entry name" value="Homeodomain-like_sf"/>
</dbReference>
<dbReference type="PROSITE" id="PS50977">
    <property type="entry name" value="HTH_TETR_2"/>
    <property type="match status" value="1"/>
</dbReference>
<dbReference type="SUPFAM" id="SSF46689">
    <property type="entry name" value="Homeodomain-like"/>
    <property type="match status" value="1"/>
</dbReference>
<comment type="caution">
    <text evidence="7">The sequence shown here is derived from an EMBL/GenBank/DDBJ whole genome shotgun (WGS) entry which is preliminary data.</text>
</comment>
<evidence type="ECO:0000256" key="3">
    <source>
        <dbReference type="ARBA" id="ARBA00023163"/>
    </source>
</evidence>
<proteinExistence type="predicted"/>
<keyword evidence="1" id="KW-0805">Transcription regulation</keyword>
<dbReference type="Pfam" id="PF17928">
    <property type="entry name" value="TetR_C_22"/>
    <property type="match status" value="1"/>
</dbReference>
<feature type="region of interest" description="Disordered" evidence="5">
    <location>
        <begin position="1"/>
        <end position="36"/>
    </location>
</feature>
<evidence type="ECO:0000256" key="1">
    <source>
        <dbReference type="ARBA" id="ARBA00023015"/>
    </source>
</evidence>
<dbReference type="PRINTS" id="PR00455">
    <property type="entry name" value="HTHTETR"/>
</dbReference>
<name>A0A9X8MW85_9ACTN</name>
<evidence type="ECO:0000256" key="5">
    <source>
        <dbReference type="SAM" id="MobiDB-lite"/>
    </source>
</evidence>
<dbReference type="Gene3D" id="1.10.357.10">
    <property type="entry name" value="Tetracycline Repressor, domain 2"/>
    <property type="match status" value="1"/>
</dbReference>
<dbReference type="InterPro" id="IPR050109">
    <property type="entry name" value="HTH-type_TetR-like_transc_reg"/>
</dbReference>
<dbReference type="AlphaFoldDB" id="A0A9X8MW85"/>
<feature type="compositionally biased region" description="Low complexity" evidence="5">
    <location>
        <begin position="24"/>
        <end position="36"/>
    </location>
</feature>
<keyword evidence="2 4" id="KW-0238">DNA-binding</keyword>
<dbReference type="GO" id="GO:0000976">
    <property type="term" value="F:transcription cis-regulatory region binding"/>
    <property type="evidence" value="ECO:0007669"/>
    <property type="project" value="TreeGrafter"/>
</dbReference>
<dbReference type="Pfam" id="PF00440">
    <property type="entry name" value="TetR_N"/>
    <property type="match status" value="1"/>
</dbReference>
<evidence type="ECO:0000313" key="7">
    <source>
        <dbReference type="EMBL" id="SHM05703.1"/>
    </source>
</evidence>
<dbReference type="Proteomes" id="UP000184388">
    <property type="component" value="Unassembled WGS sequence"/>
</dbReference>
<keyword evidence="3" id="KW-0804">Transcription</keyword>
<evidence type="ECO:0000256" key="4">
    <source>
        <dbReference type="PROSITE-ProRule" id="PRU00335"/>
    </source>
</evidence>